<dbReference type="AlphaFoldDB" id="Q92G62"/>
<keyword evidence="1" id="KW-0808">Transferase</keyword>
<proteinExistence type="predicted"/>
<dbReference type="EMBL" id="AE006914">
    <property type="protein sequence ID" value="AAL03799.1"/>
    <property type="molecule type" value="Genomic_DNA"/>
</dbReference>
<accession>Q92G62</accession>
<dbReference type="GeneID" id="69247977"/>
<dbReference type="HOGENOM" id="CLU_420263_0_0_5"/>
<organism evidence="1 2">
    <name type="scientific">Rickettsia conorii (strain ATCC VR-613 / Malish 7)</name>
    <dbReference type="NCBI Taxonomy" id="272944"/>
    <lineage>
        <taxon>Bacteria</taxon>
        <taxon>Pseudomonadati</taxon>
        <taxon>Pseudomonadota</taxon>
        <taxon>Alphaproteobacteria</taxon>
        <taxon>Rickettsiales</taxon>
        <taxon>Rickettsiaceae</taxon>
        <taxon>Rickettsieae</taxon>
        <taxon>Rickettsia</taxon>
        <taxon>spotted fever group</taxon>
    </lineage>
</organism>
<evidence type="ECO:0000313" key="1">
    <source>
        <dbReference type="EMBL" id="AAL03799.1"/>
    </source>
</evidence>
<gene>
    <name evidence="1" type="ordered locus">RC1261</name>
</gene>
<sequence>MVWIGYRRGRIIVQFTQNSLVRFQQDVISDIDFNGTAAQVTIADGKNVGGATGGNIDNKLGGGVNILNFVGNSTVIGNVGATNPVNILNVQGNNAGTINLAAGGNLAAVTSSGGVNGIVNVLGVGTLGPVTGIAALNLNGAGNVMIVGASSATTLTINNAGVVATAAGGFTSNAAVGAGQLTTNTTGNVTVGTGTYTGNITGNATFGGAGTINTTVITGQTDFKGSAGTVNVNDIGTLAAVTSSAATNSNLVFLGGGNVTGVINNIGAITVNAAGNKTVILQKSVSATSLTLGNNAVANLQDSLTKSGNVDFTNGGVLEFSGANPAGYLLNSQIKNGNTGTLNVYTTGTILTATDSSIGMVNTINIGQGNAVAAFTIDVSNKALTLGSDINLNNTKSVFGLTTSKNQQVTFMNSVDGFAGGGGSVNLSSTSSTIPNDNVLTLQGNLGNETLGTKANPLAVINVSGNVGVVGTNATLGTNGLDMSNTAVLNIAAGGVFADASLTSAKIAKINIGEVNAGPAVYALDALNGDFPLDAPGVTFVNSASVLKLMTTVASGKNSTIELTGNIEPVVPNTGVVEINARNANTKLTIDGMANKYAIGTKANPVSKVQLTGHGTLVITALNTPNIDVSVAKVAIGSQCGSNFFLHSFRFY</sequence>
<evidence type="ECO:0000313" key="2">
    <source>
        <dbReference type="Proteomes" id="UP000000816"/>
    </source>
</evidence>
<keyword evidence="1" id="KW-0012">Acyltransferase</keyword>
<dbReference type="KEGG" id="rco:RC1261"/>
<name>Q92G62_RICCN</name>
<protein>
    <submittedName>
        <fullName evidence="1">Cell surface antigen-like protein</fullName>
        <ecNumber evidence="1">2.3.1.129</ecNumber>
    </submittedName>
</protein>
<dbReference type="PIR" id="E97857">
    <property type="entry name" value="E97857"/>
</dbReference>
<reference evidence="1 2" key="1">
    <citation type="journal article" date="2001" name="Science">
        <title>Mechanisms of evolution in Rickettsia conorii and R. prowazekii.</title>
        <authorList>
            <person name="Ogata H."/>
            <person name="Audic S."/>
            <person name="Renesto-Audiffren P."/>
            <person name="Fournier P.-E."/>
            <person name="Barbe V."/>
            <person name="Samson D."/>
            <person name="Roux V."/>
            <person name="Cossart P."/>
            <person name="Weissenbach J."/>
            <person name="Claverie J.-M."/>
            <person name="Raoult D."/>
        </authorList>
    </citation>
    <scope>NUCLEOTIDE SEQUENCE [LARGE SCALE GENOMIC DNA]</scope>
    <source>
        <strain evidence="2">ATCC VR-613 / Malish 7</strain>
    </source>
</reference>
<dbReference type="EC" id="2.3.1.129" evidence="1"/>
<dbReference type="Proteomes" id="UP000000816">
    <property type="component" value="Chromosome"/>
</dbReference>
<dbReference type="GO" id="GO:0008780">
    <property type="term" value="F:acyl-[acyl-carrier-protein]-UDP-N-acetylglucosamine O-acyltransferase activity"/>
    <property type="evidence" value="ECO:0007669"/>
    <property type="project" value="UniProtKB-EC"/>
</dbReference>
<dbReference type="RefSeq" id="WP_010977824.1">
    <property type="nucleotide sequence ID" value="NC_003103.1"/>
</dbReference>